<reference evidence="2 3" key="1">
    <citation type="submission" date="2013-02" db="EMBL/GenBank/DDBJ databases">
        <title>The Genome Annotation of Plasmodium falciparum MaliPS096_E11.</title>
        <authorList>
            <consortium name="The Broad Institute Genome Sequencing Platform"/>
            <consortium name="The Broad Institute Genome Sequencing Center for Infectious Disease"/>
            <person name="Neafsey D."/>
            <person name="Hoffman S."/>
            <person name="Volkman S."/>
            <person name="Rosenthal P."/>
            <person name="Walker B."/>
            <person name="Young S.K."/>
            <person name="Zeng Q."/>
            <person name="Gargeya S."/>
            <person name="Fitzgerald M."/>
            <person name="Haas B."/>
            <person name="Abouelleil A."/>
            <person name="Allen A.W."/>
            <person name="Alvarado L."/>
            <person name="Arachchi H.M."/>
            <person name="Berlin A.M."/>
            <person name="Chapman S.B."/>
            <person name="Gainer-Dewar J."/>
            <person name="Goldberg J."/>
            <person name="Griggs A."/>
            <person name="Gujja S."/>
            <person name="Hansen M."/>
            <person name="Howarth C."/>
            <person name="Imamovic A."/>
            <person name="Ireland A."/>
            <person name="Larimer J."/>
            <person name="McCowan C."/>
            <person name="Murphy C."/>
            <person name="Pearson M."/>
            <person name="Poon T.W."/>
            <person name="Priest M."/>
            <person name="Roberts A."/>
            <person name="Saif S."/>
            <person name="Shea T."/>
            <person name="Sisk P."/>
            <person name="Sykes S."/>
            <person name="Wortman J."/>
            <person name="Nusbaum C."/>
            <person name="Birren B."/>
        </authorList>
    </citation>
    <scope>NUCLEOTIDE SEQUENCE [LARGE SCALE GENOMIC DNA]</scope>
    <source>
        <strain evidence="2 3">MaliPS096_E11</strain>
    </source>
</reference>
<proteinExistence type="predicted"/>
<name>A0A024WK28_PLAFA</name>
<dbReference type="PANTHER" id="PTHR36975:SF5">
    <property type="entry name" value="TRANSLOCATED ACTIN-RECRUITING PHOSPHOPROTEIN"/>
    <property type="match status" value="1"/>
</dbReference>
<evidence type="ECO:0000256" key="1">
    <source>
        <dbReference type="SAM" id="MobiDB-lite"/>
    </source>
</evidence>
<protein>
    <submittedName>
        <fullName evidence="2">Uncharacterized protein</fullName>
    </submittedName>
</protein>
<feature type="non-terminal residue" evidence="2">
    <location>
        <position position="127"/>
    </location>
</feature>
<dbReference type="PANTHER" id="PTHR36975">
    <property type="match status" value="1"/>
</dbReference>
<sequence>MAKSHLEIAKQLKHNSIELKEYFEDLYSWQNDIKKKEEKEKEEIKLQKIYNNNNKNNNNNNNDEGLEKNTGKFYNKNKGFSYLKRDCNSLDTYYKAWDKLNIDDIDRNAEQINKNYEHVNKNYEHVN</sequence>
<dbReference type="EMBL" id="KI925604">
    <property type="protein sequence ID" value="ETW47604.1"/>
    <property type="molecule type" value="Genomic_DNA"/>
</dbReference>
<gene>
    <name evidence="2" type="ORF">PFMALIP_04297</name>
</gene>
<reference evidence="2 3" key="2">
    <citation type="submission" date="2013-02" db="EMBL/GenBank/DDBJ databases">
        <title>The Genome Sequence of Plasmodium falciparum MaliPS096_E11.</title>
        <authorList>
            <consortium name="The Broad Institute Genome Sequencing Platform"/>
            <consortium name="The Broad Institute Genome Sequencing Center for Infectious Disease"/>
            <person name="Neafsey D."/>
            <person name="Cheeseman I."/>
            <person name="Volkman S."/>
            <person name="Adams J."/>
            <person name="Walker B."/>
            <person name="Young S.K."/>
            <person name="Zeng Q."/>
            <person name="Gargeya S."/>
            <person name="Fitzgerald M."/>
            <person name="Haas B."/>
            <person name="Abouelleil A."/>
            <person name="Alvarado L."/>
            <person name="Arachchi H.M."/>
            <person name="Berlin A.M."/>
            <person name="Chapman S.B."/>
            <person name="Dewar J."/>
            <person name="Goldberg J."/>
            <person name="Griggs A."/>
            <person name="Gujja S."/>
            <person name="Hansen M."/>
            <person name="Howarth C."/>
            <person name="Imamovic A."/>
            <person name="Larimer J."/>
            <person name="McCowan C."/>
            <person name="Murphy C."/>
            <person name="Neiman D."/>
            <person name="Pearson M."/>
            <person name="Priest M."/>
            <person name="Roberts A."/>
            <person name="Saif S."/>
            <person name="Shea T."/>
            <person name="Sisk P."/>
            <person name="Sykes S."/>
            <person name="Wortman J."/>
            <person name="Nusbaum C."/>
            <person name="Birren B."/>
        </authorList>
    </citation>
    <scope>NUCLEOTIDE SEQUENCE [LARGE SCALE GENOMIC DNA]</scope>
    <source>
        <strain evidence="2 3">MaliPS096_E11</strain>
    </source>
</reference>
<feature type="region of interest" description="Disordered" evidence="1">
    <location>
        <begin position="49"/>
        <end position="75"/>
    </location>
</feature>
<evidence type="ECO:0000313" key="2">
    <source>
        <dbReference type="EMBL" id="ETW47604.1"/>
    </source>
</evidence>
<dbReference type="Proteomes" id="UP000030699">
    <property type="component" value="Unassembled WGS sequence"/>
</dbReference>
<accession>A0A024WK28</accession>
<dbReference type="AlphaFoldDB" id="A0A024WK28"/>
<feature type="compositionally biased region" description="Low complexity" evidence="1">
    <location>
        <begin position="51"/>
        <end position="62"/>
    </location>
</feature>
<dbReference type="InterPro" id="IPR053108">
    <property type="entry name" value="Chlamydial_TARP"/>
</dbReference>
<evidence type="ECO:0000313" key="3">
    <source>
        <dbReference type="Proteomes" id="UP000030699"/>
    </source>
</evidence>
<organism evidence="2 3">
    <name type="scientific">Plasmodium falciparum MaliPS096_E11</name>
    <dbReference type="NCBI Taxonomy" id="1036727"/>
    <lineage>
        <taxon>Eukaryota</taxon>
        <taxon>Sar</taxon>
        <taxon>Alveolata</taxon>
        <taxon>Apicomplexa</taxon>
        <taxon>Aconoidasida</taxon>
        <taxon>Haemosporida</taxon>
        <taxon>Plasmodiidae</taxon>
        <taxon>Plasmodium</taxon>
        <taxon>Plasmodium (Laverania)</taxon>
    </lineage>
</organism>